<organism evidence="3 4">
    <name type="scientific">Hippocampus comes</name>
    <name type="common">Tiger tail seahorse</name>
    <dbReference type="NCBI Taxonomy" id="109280"/>
    <lineage>
        <taxon>Eukaryota</taxon>
        <taxon>Metazoa</taxon>
        <taxon>Chordata</taxon>
        <taxon>Craniata</taxon>
        <taxon>Vertebrata</taxon>
        <taxon>Euteleostomi</taxon>
        <taxon>Actinopterygii</taxon>
        <taxon>Neopterygii</taxon>
        <taxon>Teleostei</taxon>
        <taxon>Neoteleostei</taxon>
        <taxon>Acanthomorphata</taxon>
        <taxon>Syngnathiaria</taxon>
        <taxon>Syngnathiformes</taxon>
        <taxon>Syngnathoidei</taxon>
        <taxon>Syngnathidae</taxon>
        <taxon>Hippocampus</taxon>
    </lineage>
</organism>
<evidence type="ECO:0000313" key="4">
    <source>
        <dbReference type="Proteomes" id="UP000264820"/>
    </source>
</evidence>
<keyword evidence="2" id="KW-1133">Transmembrane helix</keyword>
<proteinExistence type="predicted"/>
<reference evidence="3" key="2">
    <citation type="submission" date="2025-09" db="UniProtKB">
        <authorList>
            <consortium name="Ensembl"/>
        </authorList>
    </citation>
    <scope>IDENTIFICATION</scope>
</reference>
<dbReference type="PANTHER" id="PTHR20765:SF1">
    <property type="entry name" value="EQUILIBRATIVE NUCLEOBASE TRANSPORTER 1"/>
    <property type="match status" value="1"/>
</dbReference>
<dbReference type="OMA" id="FIPWPLP"/>
<keyword evidence="4" id="KW-1185">Reference proteome</keyword>
<reference evidence="3" key="1">
    <citation type="submission" date="2025-08" db="UniProtKB">
        <authorList>
            <consortium name="Ensembl"/>
        </authorList>
    </citation>
    <scope>IDENTIFICATION</scope>
</reference>
<feature type="transmembrane region" description="Helical" evidence="2">
    <location>
        <begin position="275"/>
        <end position="294"/>
    </location>
</feature>
<accession>A0A3Q2YUB8</accession>
<dbReference type="GeneTree" id="ENSGT00940000157622"/>
<dbReference type="Ensembl" id="ENSHCOT00000000893.1">
    <property type="protein sequence ID" value="ENSHCOP00000022505.1"/>
    <property type="gene ID" value="ENSHCOG00000010327.1"/>
</dbReference>
<feature type="transmembrane region" description="Helical" evidence="2">
    <location>
        <begin position="314"/>
        <end position="337"/>
    </location>
</feature>
<evidence type="ECO:0000256" key="2">
    <source>
        <dbReference type="SAM" id="Phobius"/>
    </source>
</evidence>
<dbReference type="SUPFAM" id="SSF103473">
    <property type="entry name" value="MFS general substrate transporter"/>
    <property type="match status" value="1"/>
</dbReference>
<feature type="transmembrane region" description="Helical" evidence="2">
    <location>
        <begin position="358"/>
        <end position="380"/>
    </location>
</feature>
<feature type="transmembrane region" description="Helical" evidence="2">
    <location>
        <begin position="453"/>
        <end position="472"/>
    </location>
</feature>
<comment type="subcellular location">
    <subcellularLocation>
        <location evidence="1">Membrane</location>
        <topology evidence="1">Multi-pass membrane protein</topology>
    </subcellularLocation>
</comment>
<feature type="transmembrane region" description="Helical" evidence="2">
    <location>
        <begin position="106"/>
        <end position="127"/>
    </location>
</feature>
<feature type="transmembrane region" description="Helical" evidence="2">
    <location>
        <begin position="419"/>
        <end position="441"/>
    </location>
</feature>
<feature type="transmembrane region" description="Helical" evidence="2">
    <location>
        <begin position="386"/>
        <end position="407"/>
    </location>
</feature>
<dbReference type="InterPro" id="IPR027197">
    <property type="entry name" value="SLC43A3"/>
</dbReference>
<dbReference type="PANTHER" id="PTHR20765">
    <property type="entry name" value="SOLUTE CARRIER FAMILY 43 MEMBER 3-RELATED"/>
    <property type="match status" value="1"/>
</dbReference>
<dbReference type="Proteomes" id="UP000264820">
    <property type="component" value="Unplaced"/>
</dbReference>
<dbReference type="GO" id="GO:0016020">
    <property type="term" value="C:membrane"/>
    <property type="evidence" value="ECO:0007669"/>
    <property type="project" value="UniProtKB-SubCell"/>
</dbReference>
<keyword evidence="2" id="KW-0472">Membrane</keyword>
<evidence type="ECO:0000256" key="1">
    <source>
        <dbReference type="ARBA" id="ARBA00004141"/>
    </source>
</evidence>
<dbReference type="InterPro" id="IPR036259">
    <property type="entry name" value="MFS_trans_sf"/>
</dbReference>
<sequence>MVGVQGGGEVRQVFTFITGMLECLFFAGIIFGWASLVFLLKSRGFFGSFCVNTTNNCRGQDEQFSLVFTIASFMNNFLTFLNGVIFDRFGTLVDALCPDLCVSPSALSMVLYPALSFIAVGGMMLLLSNMQVANLFGAHRSTIITIYNGAFDSSSGVFVLVKLAYESGIPLKASFLFLATGSIYHILRTIFLFPRTSIPYPPPDHYKYGKSNKTVQSDFQMPVEEKPHDVEEPERPGVCNYELLKQRLQRNHVFIYQMPCFPSEKTFRECVLSKFFFFVVLWLSVIQLRHYLFIGTLNPMLERLADGDASVVSQYINAFAFTQMCGLLVAPMNGFILDRHKRKPPVAGMSEREADLNSAVLSFFLTSLVSLIFSICASIPVLPLQYFTFIALMVNYSFVYGGMAAFVAMTFPPCHFGKLYGFIFGLSAVFSLLQYACFAVVEELLDGDPLYMNIGLTILILFSFSHPLNVFLHCRALASQRAKANKITDMTTESQLLKEPL</sequence>
<feature type="transmembrane region" description="Helical" evidence="2">
    <location>
        <begin position="64"/>
        <end position="86"/>
    </location>
</feature>
<evidence type="ECO:0000313" key="3">
    <source>
        <dbReference type="Ensembl" id="ENSHCOP00000022505.1"/>
    </source>
</evidence>
<feature type="transmembrane region" description="Helical" evidence="2">
    <location>
        <begin position="12"/>
        <end position="39"/>
    </location>
</feature>
<dbReference type="AlphaFoldDB" id="A0A3Q2YUB8"/>
<name>A0A3Q2YUB8_HIPCM</name>
<keyword evidence="2" id="KW-0812">Transmembrane</keyword>
<protein>
    <submittedName>
        <fullName evidence="3">Solute carrier family 43 member 3b</fullName>
    </submittedName>
</protein>